<evidence type="ECO:0000256" key="3">
    <source>
        <dbReference type="ARBA" id="ARBA00023027"/>
    </source>
</evidence>
<dbReference type="Proteomes" id="UP000190130">
    <property type="component" value="Unassembled WGS sequence"/>
</dbReference>
<accession>A0A0Q3SYL1</accession>
<dbReference type="Gene3D" id="3.40.50.720">
    <property type="entry name" value="NAD(P)-binding Rossmann-like Domain"/>
    <property type="match status" value="2"/>
</dbReference>
<dbReference type="Pfam" id="PF02826">
    <property type="entry name" value="2-Hacid_dh_C"/>
    <property type="match status" value="1"/>
</dbReference>
<keyword evidence="1" id="KW-0521">NADP</keyword>
<evidence type="ECO:0000313" key="8">
    <source>
        <dbReference type="EMBL" id="SKC16414.1"/>
    </source>
</evidence>
<evidence type="ECO:0000313" key="9">
    <source>
        <dbReference type="Proteomes" id="UP000051562"/>
    </source>
</evidence>
<reference evidence="7 9" key="1">
    <citation type="submission" date="2015-10" db="EMBL/GenBank/DDBJ databases">
        <title>Draft genome of Bosea thiooxidans.</title>
        <authorList>
            <person name="Wang X."/>
        </authorList>
    </citation>
    <scope>NUCLEOTIDE SEQUENCE [LARGE SCALE GENOMIC DNA]</scope>
    <source>
        <strain evidence="7 9">CGMCC 9174</strain>
    </source>
</reference>
<dbReference type="CDD" id="cd12156">
    <property type="entry name" value="HPPR"/>
    <property type="match status" value="1"/>
</dbReference>
<dbReference type="EMBL" id="LMAR01000035">
    <property type="protein sequence ID" value="KQK30466.1"/>
    <property type="molecule type" value="Genomic_DNA"/>
</dbReference>
<name>A0A0Q3SYL1_9HYPH</name>
<proteinExistence type="inferred from homology"/>
<dbReference type="EMBL" id="FUYX01000023">
    <property type="protein sequence ID" value="SKC16414.1"/>
    <property type="molecule type" value="Genomic_DNA"/>
</dbReference>
<dbReference type="GO" id="GO:0051287">
    <property type="term" value="F:NAD binding"/>
    <property type="evidence" value="ECO:0007669"/>
    <property type="project" value="InterPro"/>
</dbReference>
<keyword evidence="9" id="KW-1185">Reference proteome</keyword>
<dbReference type="GO" id="GO:0005829">
    <property type="term" value="C:cytosol"/>
    <property type="evidence" value="ECO:0007669"/>
    <property type="project" value="TreeGrafter"/>
</dbReference>
<dbReference type="InterPro" id="IPR006140">
    <property type="entry name" value="D-isomer_DH_NAD-bd"/>
</dbReference>
<dbReference type="SUPFAM" id="SSF52283">
    <property type="entry name" value="Formate/glycerate dehydrogenase catalytic domain-like"/>
    <property type="match status" value="1"/>
</dbReference>
<keyword evidence="3" id="KW-0520">NAD</keyword>
<reference evidence="8 10" key="2">
    <citation type="submission" date="2017-02" db="EMBL/GenBank/DDBJ databases">
        <authorList>
            <person name="Peterson S.W."/>
        </authorList>
    </citation>
    <scope>NUCLEOTIDE SEQUENCE [LARGE SCALE GENOMIC DNA]</scope>
    <source>
        <strain evidence="8 10">DSM 9653</strain>
    </source>
</reference>
<dbReference type="PANTHER" id="PTHR10996:SF178">
    <property type="entry name" value="2-HYDROXYACID DEHYDROGENASE YGL185C-RELATED"/>
    <property type="match status" value="1"/>
</dbReference>
<keyword evidence="2 4" id="KW-0560">Oxidoreductase</keyword>
<sequence>MNVNAPGGTPGNREGIENAGVVKDVLQRRATVLVLSKSVPAATVAALAQRFEILDPTKPEDIDALVAAHGARIRGIATTGKAKLDRTLLERLPALEIVACYSAGLDNIDAEALAERGIVLTNSSAALAEEVADLAIALMVMARRRLVAADSHVRRGAWAEGAFPLGQSVRGARIGLLGLGHIGSGIARRGEVMGMHPRYCTRRPVAGCSYPYYPDARTLAADSDVFVVACPGGPSNRGLVDRSVIAALGRESTLINIARGEIVDEASLIEALTTGQLGSAGLDVFADEPHVPASLRELHNVVLTPHLGSATIETRDAMGASVVRSLLQALD</sequence>
<dbReference type="InterPro" id="IPR036291">
    <property type="entry name" value="NAD(P)-bd_dom_sf"/>
</dbReference>
<dbReference type="InterPro" id="IPR006139">
    <property type="entry name" value="D-isomer_2_OHA_DH_cat_dom"/>
</dbReference>
<dbReference type="Pfam" id="PF00389">
    <property type="entry name" value="2-Hacid_dh"/>
    <property type="match status" value="1"/>
</dbReference>
<dbReference type="STRING" id="53254.SAMN05660750_04966"/>
<dbReference type="FunFam" id="3.40.50.720:FF:000213">
    <property type="entry name" value="Putative 2-hydroxyacid dehydrogenase"/>
    <property type="match status" value="1"/>
</dbReference>
<comment type="similarity">
    <text evidence="4">Belongs to the D-isomer specific 2-hydroxyacid dehydrogenase family.</text>
</comment>
<evidence type="ECO:0000256" key="1">
    <source>
        <dbReference type="ARBA" id="ARBA00022857"/>
    </source>
</evidence>
<evidence type="ECO:0000313" key="10">
    <source>
        <dbReference type="Proteomes" id="UP000190130"/>
    </source>
</evidence>
<dbReference type="GO" id="GO:0016618">
    <property type="term" value="F:hydroxypyruvate reductase [NAD(P)H] activity"/>
    <property type="evidence" value="ECO:0007669"/>
    <property type="project" value="TreeGrafter"/>
</dbReference>
<dbReference type="Proteomes" id="UP000051562">
    <property type="component" value="Unassembled WGS sequence"/>
</dbReference>
<feature type="domain" description="D-isomer specific 2-hydroxyacid dehydrogenase catalytic" evidence="5">
    <location>
        <begin position="35"/>
        <end position="330"/>
    </location>
</feature>
<dbReference type="AlphaFoldDB" id="A0A0Q3SYL1"/>
<evidence type="ECO:0000256" key="2">
    <source>
        <dbReference type="ARBA" id="ARBA00023002"/>
    </source>
</evidence>
<evidence type="ECO:0000259" key="5">
    <source>
        <dbReference type="Pfam" id="PF00389"/>
    </source>
</evidence>
<evidence type="ECO:0000313" key="7">
    <source>
        <dbReference type="EMBL" id="KQK30466.1"/>
    </source>
</evidence>
<dbReference type="SUPFAM" id="SSF51735">
    <property type="entry name" value="NAD(P)-binding Rossmann-fold domains"/>
    <property type="match status" value="1"/>
</dbReference>
<dbReference type="GO" id="GO:0030267">
    <property type="term" value="F:glyoxylate reductase (NADPH) activity"/>
    <property type="evidence" value="ECO:0007669"/>
    <property type="project" value="TreeGrafter"/>
</dbReference>
<gene>
    <name evidence="7" type="ORF">ARD30_13080</name>
    <name evidence="8" type="ORF">SAMN05660750_04966</name>
</gene>
<feature type="domain" description="D-isomer specific 2-hydroxyacid dehydrogenase NAD-binding" evidence="6">
    <location>
        <begin position="136"/>
        <end position="308"/>
    </location>
</feature>
<protein>
    <submittedName>
        <fullName evidence="8">Lactate dehydrogenase</fullName>
    </submittedName>
</protein>
<evidence type="ECO:0000259" key="6">
    <source>
        <dbReference type="Pfam" id="PF02826"/>
    </source>
</evidence>
<organism evidence="7 9">
    <name type="scientific">Bosea thiooxidans</name>
    <dbReference type="NCBI Taxonomy" id="53254"/>
    <lineage>
        <taxon>Bacteria</taxon>
        <taxon>Pseudomonadati</taxon>
        <taxon>Pseudomonadota</taxon>
        <taxon>Alphaproteobacteria</taxon>
        <taxon>Hyphomicrobiales</taxon>
        <taxon>Boseaceae</taxon>
        <taxon>Bosea</taxon>
    </lineage>
</organism>
<dbReference type="InterPro" id="IPR050223">
    <property type="entry name" value="D-isomer_2-hydroxyacid_DH"/>
</dbReference>
<evidence type="ECO:0000256" key="4">
    <source>
        <dbReference type="RuleBase" id="RU003719"/>
    </source>
</evidence>
<dbReference type="RefSeq" id="WP_055728212.1">
    <property type="nucleotide sequence ID" value="NZ_FUYX01000023.1"/>
</dbReference>
<dbReference type="PANTHER" id="PTHR10996">
    <property type="entry name" value="2-HYDROXYACID DEHYDROGENASE-RELATED"/>
    <property type="match status" value="1"/>
</dbReference>